<dbReference type="Proteomes" id="UP001209701">
    <property type="component" value="Unassembled WGS sequence"/>
</dbReference>
<protein>
    <submittedName>
        <fullName evidence="1">Uncharacterized protein</fullName>
    </submittedName>
</protein>
<name>A0ABT2YHS6_9BURK</name>
<proteinExistence type="predicted"/>
<sequence>MTKPYCFIEANISFSSDACPITFFGFAMQIRASKIRDYPETLGRARATGGMLRPACRNGSNPIRPGELRPITSALAATNTWLVRPFRKPLLGAGLGSCDWIIIMSAANRVAAKRAEEKAARLDSLLAYEGKCTADGDKIRPEPISLRVKFTGLAVRSRCGSSSLAAGALKNH</sequence>
<dbReference type="EMBL" id="JAJIRN010000007">
    <property type="protein sequence ID" value="MCV2369578.1"/>
    <property type="molecule type" value="Genomic_DNA"/>
</dbReference>
<keyword evidence="2" id="KW-1185">Reference proteome</keyword>
<evidence type="ECO:0000313" key="1">
    <source>
        <dbReference type="EMBL" id="MCV2369578.1"/>
    </source>
</evidence>
<organism evidence="1 2">
    <name type="scientific">Roseateles oligotrophus</name>
    <dbReference type="NCBI Taxonomy" id="1769250"/>
    <lineage>
        <taxon>Bacteria</taxon>
        <taxon>Pseudomonadati</taxon>
        <taxon>Pseudomonadota</taxon>
        <taxon>Betaproteobacteria</taxon>
        <taxon>Burkholderiales</taxon>
        <taxon>Sphaerotilaceae</taxon>
        <taxon>Roseateles</taxon>
    </lineage>
</organism>
<comment type="caution">
    <text evidence="1">The sequence shown here is derived from an EMBL/GenBank/DDBJ whole genome shotgun (WGS) entry which is preliminary data.</text>
</comment>
<evidence type="ECO:0000313" key="2">
    <source>
        <dbReference type="Proteomes" id="UP001209701"/>
    </source>
</evidence>
<gene>
    <name evidence="1" type="ORF">LNV07_15980</name>
</gene>
<reference evidence="1 2" key="1">
    <citation type="submission" date="2021-11" db="EMBL/GenBank/DDBJ databases">
        <authorList>
            <person name="Liang Q."/>
            <person name="Mou H."/>
            <person name="Liu Z."/>
        </authorList>
    </citation>
    <scope>NUCLEOTIDE SEQUENCE [LARGE SCALE GENOMIC DNA]</scope>
    <source>
        <strain evidence="1 2">CHU3</strain>
    </source>
</reference>
<accession>A0ABT2YHS6</accession>